<accession>A0A6C0J8R8</accession>
<evidence type="ECO:0000256" key="1">
    <source>
        <dbReference type="ARBA" id="ARBA00022478"/>
    </source>
</evidence>
<name>A0A6C0J8R8_9ZZZZ</name>
<evidence type="ECO:0008006" key="6">
    <source>
        <dbReference type="Google" id="ProtNLM"/>
    </source>
</evidence>
<dbReference type="GO" id="GO:0005736">
    <property type="term" value="C:RNA polymerase I complex"/>
    <property type="evidence" value="ECO:0007669"/>
    <property type="project" value="TreeGrafter"/>
</dbReference>
<dbReference type="GO" id="GO:0006360">
    <property type="term" value="P:transcription by RNA polymerase I"/>
    <property type="evidence" value="ECO:0007669"/>
    <property type="project" value="TreeGrafter"/>
</dbReference>
<dbReference type="GO" id="GO:0003899">
    <property type="term" value="F:DNA-directed RNA polymerase activity"/>
    <property type="evidence" value="ECO:0007669"/>
    <property type="project" value="InterPro"/>
</dbReference>
<dbReference type="GO" id="GO:0005665">
    <property type="term" value="C:RNA polymerase II, core complex"/>
    <property type="evidence" value="ECO:0007669"/>
    <property type="project" value="TreeGrafter"/>
</dbReference>
<keyword evidence="4" id="KW-0804">Transcription</keyword>
<keyword evidence="1" id="KW-0240">DNA-directed RNA polymerase</keyword>
<dbReference type="GO" id="GO:0042797">
    <property type="term" value="P:tRNA transcription by RNA polymerase III"/>
    <property type="evidence" value="ECO:0007669"/>
    <property type="project" value="TreeGrafter"/>
</dbReference>
<dbReference type="GO" id="GO:0003677">
    <property type="term" value="F:DNA binding"/>
    <property type="evidence" value="ECO:0007669"/>
    <property type="project" value="InterPro"/>
</dbReference>
<sequence>MIIPMRCVSCGKVLGNKWNKYQELINDDPRLEKQPETINFNAENIKKTVEGEVMDFLGLKRYCCRRHMLTHVDLTEII</sequence>
<dbReference type="GO" id="GO:0006366">
    <property type="term" value="P:transcription by RNA polymerase II"/>
    <property type="evidence" value="ECO:0007669"/>
    <property type="project" value="TreeGrafter"/>
</dbReference>
<evidence type="ECO:0000256" key="2">
    <source>
        <dbReference type="ARBA" id="ARBA00022723"/>
    </source>
</evidence>
<dbReference type="SUPFAM" id="SSF46924">
    <property type="entry name" value="RNA polymerase subunit RPB10"/>
    <property type="match status" value="1"/>
</dbReference>
<protein>
    <recommendedName>
        <fullName evidence="6">DNA-directed RNA polymerase</fullName>
    </recommendedName>
</protein>
<dbReference type="EMBL" id="MN740337">
    <property type="protein sequence ID" value="QHU01290.1"/>
    <property type="molecule type" value="Genomic_DNA"/>
</dbReference>
<evidence type="ECO:0000256" key="4">
    <source>
        <dbReference type="ARBA" id="ARBA00023163"/>
    </source>
</evidence>
<dbReference type="GO" id="GO:0005666">
    <property type="term" value="C:RNA polymerase III complex"/>
    <property type="evidence" value="ECO:0007669"/>
    <property type="project" value="TreeGrafter"/>
</dbReference>
<dbReference type="InterPro" id="IPR023580">
    <property type="entry name" value="RNA_pol_su_RPB10"/>
</dbReference>
<dbReference type="Pfam" id="PF01194">
    <property type="entry name" value="RNA_pol_N"/>
    <property type="match status" value="1"/>
</dbReference>
<dbReference type="AlphaFoldDB" id="A0A6C0J8R8"/>
<organism evidence="5">
    <name type="scientific">viral metagenome</name>
    <dbReference type="NCBI Taxonomy" id="1070528"/>
    <lineage>
        <taxon>unclassified sequences</taxon>
        <taxon>metagenomes</taxon>
        <taxon>organismal metagenomes</taxon>
    </lineage>
</organism>
<dbReference type="GO" id="GO:0008270">
    <property type="term" value="F:zinc ion binding"/>
    <property type="evidence" value="ECO:0007669"/>
    <property type="project" value="TreeGrafter"/>
</dbReference>
<evidence type="ECO:0000256" key="3">
    <source>
        <dbReference type="ARBA" id="ARBA00022833"/>
    </source>
</evidence>
<dbReference type="InterPro" id="IPR000268">
    <property type="entry name" value="RPABC5/Rpb10"/>
</dbReference>
<evidence type="ECO:0000313" key="5">
    <source>
        <dbReference type="EMBL" id="QHU01290.1"/>
    </source>
</evidence>
<keyword evidence="3" id="KW-0862">Zinc</keyword>
<dbReference type="PANTHER" id="PTHR23431:SF3">
    <property type="entry name" value="DNA-DIRECTED RNA POLYMERASES I, II, AND III SUBUNIT RPABC5"/>
    <property type="match status" value="1"/>
</dbReference>
<keyword evidence="2" id="KW-0479">Metal-binding</keyword>
<reference evidence="5" key="1">
    <citation type="journal article" date="2020" name="Nature">
        <title>Giant virus diversity and host interactions through global metagenomics.</title>
        <authorList>
            <person name="Schulz F."/>
            <person name="Roux S."/>
            <person name="Paez-Espino D."/>
            <person name="Jungbluth S."/>
            <person name="Walsh D.A."/>
            <person name="Denef V.J."/>
            <person name="McMahon K.D."/>
            <person name="Konstantinidis K.T."/>
            <person name="Eloe-Fadrosh E.A."/>
            <person name="Kyrpides N.C."/>
            <person name="Woyke T."/>
        </authorList>
    </citation>
    <scope>NUCLEOTIDE SEQUENCE</scope>
    <source>
        <strain evidence="5">GVMAG-M-3300025860-25</strain>
    </source>
</reference>
<proteinExistence type="predicted"/>
<dbReference type="Gene3D" id="1.10.10.60">
    <property type="entry name" value="Homeodomain-like"/>
    <property type="match status" value="1"/>
</dbReference>
<dbReference type="PANTHER" id="PTHR23431">
    <property type="entry name" value="DNA-DIRECTED RNA POLYMERASES I, II, AND III SUBUNIT RPABC5 FAMILY MEMBER"/>
    <property type="match status" value="1"/>
</dbReference>